<evidence type="ECO:0000256" key="1">
    <source>
        <dbReference type="ARBA" id="ARBA00003195"/>
    </source>
</evidence>
<comment type="caution">
    <text evidence="11">The sequence shown here is derived from an EMBL/GenBank/DDBJ whole genome shotgun (WGS) entry which is preliminary data.</text>
</comment>
<dbReference type="SUPFAM" id="SSF52833">
    <property type="entry name" value="Thioredoxin-like"/>
    <property type="match status" value="1"/>
</dbReference>
<evidence type="ECO:0000259" key="10">
    <source>
        <dbReference type="SMART" id="SM00916"/>
    </source>
</evidence>
<feature type="domain" description="Ribosomal protein/NADH dehydrogenase" evidence="10">
    <location>
        <begin position="20"/>
        <end position="105"/>
    </location>
</feature>
<dbReference type="AlphaFoldDB" id="A0A409WPS0"/>
<evidence type="ECO:0000313" key="11">
    <source>
        <dbReference type="EMBL" id="PPQ80508.1"/>
    </source>
</evidence>
<dbReference type="EMBL" id="NHYD01003323">
    <property type="protein sequence ID" value="PPQ80508.1"/>
    <property type="molecule type" value="Genomic_DNA"/>
</dbReference>
<evidence type="ECO:0000256" key="3">
    <source>
        <dbReference type="ARBA" id="ARBA00008939"/>
    </source>
</evidence>
<evidence type="ECO:0000256" key="8">
    <source>
        <dbReference type="ARBA" id="ARBA00023128"/>
    </source>
</evidence>
<evidence type="ECO:0000313" key="12">
    <source>
        <dbReference type="Proteomes" id="UP000283269"/>
    </source>
</evidence>
<dbReference type="Pfam" id="PF05047">
    <property type="entry name" value="L51_S25_CI-B8"/>
    <property type="match status" value="1"/>
</dbReference>
<keyword evidence="4" id="KW-0813">Transport</keyword>
<dbReference type="PIRSF" id="PIRSF005822">
    <property type="entry name" value="NDUA2"/>
    <property type="match status" value="1"/>
</dbReference>
<proteinExistence type="inferred from homology"/>
<dbReference type="Gene3D" id="3.40.30.10">
    <property type="entry name" value="Glutaredoxin"/>
    <property type="match status" value="1"/>
</dbReference>
<reference evidence="11 12" key="1">
    <citation type="journal article" date="2018" name="Evol. Lett.">
        <title>Horizontal gene cluster transfer increased hallucinogenic mushroom diversity.</title>
        <authorList>
            <person name="Reynolds H.T."/>
            <person name="Vijayakumar V."/>
            <person name="Gluck-Thaler E."/>
            <person name="Korotkin H.B."/>
            <person name="Matheny P.B."/>
            <person name="Slot J.C."/>
        </authorList>
    </citation>
    <scope>NUCLEOTIDE SEQUENCE [LARGE SCALE GENOMIC DNA]</scope>
    <source>
        <strain evidence="11 12">2631</strain>
    </source>
</reference>
<keyword evidence="7" id="KW-0249">Electron transport</keyword>
<comment type="similarity">
    <text evidence="3">Belongs to the complex I NDUFA2 subunit family.</text>
</comment>
<dbReference type="InterPro" id="IPR036249">
    <property type="entry name" value="Thioredoxin-like_sf"/>
</dbReference>
<dbReference type="SMART" id="SM00916">
    <property type="entry name" value="L51_S25_CI-B8"/>
    <property type="match status" value="1"/>
</dbReference>
<evidence type="ECO:0000256" key="9">
    <source>
        <dbReference type="ARBA" id="ARBA00023136"/>
    </source>
</evidence>
<gene>
    <name evidence="11" type="ORF">CVT25_001538</name>
</gene>
<name>A0A409WPS0_PSICY</name>
<evidence type="ECO:0000256" key="6">
    <source>
        <dbReference type="ARBA" id="ARBA00022792"/>
    </source>
</evidence>
<dbReference type="STRING" id="93625.A0A409WPS0"/>
<dbReference type="InterPro" id="IPR016464">
    <property type="entry name" value="NADH_Ub_cplx-1_asu_su-2"/>
</dbReference>
<dbReference type="Proteomes" id="UP000283269">
    <property type="component" value="Unassembled WGS sequence"/>
</dbReference>
<dbReference type="PANTHER" id="PTHR12878">
    <property type="entry name" value="NADH-UBIQUINONE OXIDOREDUCTASE B8 SUBUNIT"/>
    <property type="match status" value="1"/>
</dbReference>
<evidence type="ECO:0000256" key="7">
    <source>
        <dbReference type="ARBA" id="ARBA00022982"/>
    </source>
</evidence>
<evidence type="ECO:0000256" key="4">
    <source>
        <dbReference type="ARBA" id="ARBA00022448"/>
    </source>
</evidence>
<comment type="subcellular location">
    <subcellularLocation>
        <location evidence="2">Mitochondrion inner membrane</location>
        <topology evidence="2">Peripheral membrane protein</topology>
        <orientation evidence="2">Matrix side</orientation>
    </subcellularLocation>
</comment>
<keyword evidence="6" id="KW-0999">Mitochondrion inner membrane</keyword>
<protein>
    <recommendedName>
        <fullName evidence="10">Ribosomal protein/NADH dehydrogenase domain-containing protein</fullName>
    </recommendedName>
</protein>
<sequence length="105" mass="11359">MSFAKALSPALREIRILCSQTGPASAGTRPAILYSDPTISSRQFIVSKYPVIKQHNPDLPVLVREAAGTPARVFARFERGVEKHVELDNLSAADVEAKVGQLLSS</sequence>
<organism evidence="11 12">
    <name type="scientific">Psilocybe cyanescens</name>
    <dbReference type="NCBI Taxonomy" id="93625"/>
    <lineage>
        <taxon>Eukaryota</taxon>
        <taxon>Fungi</taxon>
        <taxon>Dikarya</taxon>
        <taxon>Basidiomycota</taxon>
        <taxon>Agaricomycotina</taxon>
        <taxon>Agaricomycetes</taxon>
        <taxon>Agaricomycetidae</taxon>
        <taxon>Agaricales</taxon>
        <taxon>Agaricineae</taxon>
        <taxon>Strophariaceae</taxon>
        <taxon>Psilocybe</taxon>
    </lineage>
</organism>
<dbReference type="OrthoDB" id="10250268at2759"/>
<evidence type="ECO:0000256" key="2">
    <source>
        <dbReference type="ARBA" id="ARBA00004443"/>
    </source>
</evidence>
<comment type="function">
    <text evidence="1">Accessory subunit of the mitochondrial membrane respiratory chain NADH dehydrogenase (Complex I), that is believed not to be involved in catalysis. Complex I functions in the transfer of electrons from NADH to the respiratory chain. The immediate electron acceptor for the enzyme is believed to be ubiquinone.</text>
</comment>
<keyword evidence="5" id="KW-0679">Respiratory chain</keyword>
<accession>A0A409WPS0</accession>
<evidence type="ECO:0000256" key="5">
    <source>
        <dbReference type="ARBA" id="ARBA00022660"/>
    </source>
</evidence>
<dbReference type="InterPro" id="IPR007741">
    <property type="entry name" value="Ribosomal_mL43/mS25/NADH_DH"/>
</dbReference>
<dbReference type="PANTHER" id="PTHR12878:SF0">
    <property type="entry name" value="NADH DEHYDROGENASE [UBIQUINONE] 1 ALPHA SUBCOMPLEX SUBUNIT 2"/>
    <property type="match status" value="1"/>
</dbReference>
<keyword evidence="8" id="KW-0496">Mitochondrion</keyword>
<keyword evidence="9" id="KW-0472">Membrane</keyword>
<dbReference type="InParanoid" id="A0A409WPS0"/>
<keyword evidence="12" id="KW-1185">Reference proteome</keyword>
<dbReference type="GO" id="GO:0005743">
    <property type="term" value="C:mitochondrial inner membrane"/>
    <property type="evidence" value="ECO:0007669"/>
    <property type="project" value="UniProtKB-SubCell"/>
</dbReference>